<keyword evidence="6" id="KW-0653">Protein transport</keyword>
<name>A0AAN7TZQ7_9MYCE</name>
<comment type="subcellular location">
    <subcellularLocation>
        <location evidence="1">Mitochondrion inner membrane</location>
        <topology evidence="1">Multi-pass membrane protein</topology>
    </subcellularLocation>
</comment>
<evidence type="ECO:0000313" key="14">
    <source>
        <dbReference type="Proteomes" id="UP001344447"/>
    </source>
</evidence>
<keyword evidence="5" id="KW-0999">Mitochondrion inner membrane</keyword>
<dbReference type="GO" id="GO:0005744">
    <property type="term" value="C:TIM23 mitochondrial import inner membrane translocase complex"/>
    <property type="evidence" value="ECO:0007669"/>
    <property type="project" value="TreeGrafter"/>
</dbReference>
<evidence type="ECO:0000313" key="13">
    <source>
        <dbReference type="EMBL" id="KAK5578543.1"/>
    </source>
</evidence>
<feature type="transmembrane region" description="Helical" evidence="12">
    <location>
        <begin position="56"/>
        <end position="77"/>
    </location>
</feature>
<evidence type="ECO:0000256" key="9">
    <source>
        <dbReference type="ARBA" id="ARBA00023128"/>
    </source>
</evidence>
<evidence type="ECO:0000256" key="4">
    <source>
        <dbReference type="ARBA" id="ARBA00022692"/>
    </source>
</evidence>
<keyword evidence="14" id="KW-1185">Reference proteome</keyword>
<organism evidence="13 14">
    <name type="scientific">Dictyostelium firmibasis</name>
    <dbReference type="NCBI Taxonomy" id="79012"/>
    <lineage>
        <taxon>Eukaryota</taxon>
        <taxon>Amoebozoa</taxon>
        <taxon>Evosea</taxon>
        <taxon>Eumycetozoa</taxon>
        <taxon>Dictyostelia</taxon>
        <taxon>Dictyosteliales</taxon>
        <taxon>Dictyosteliaceae</taxon>
        <taxon>Dictyostelium</taxon>
    </lineage>
</organism>
<dbReference type="AlphaFoldDB" id="A0AAN7TZQ7"/>
<dbReference type="GO" id="GO:0030150">
    <property type="term" value="P:protein import into mitochondrial matrix"/>
    <property type="evidence" value="ECO:0007669"/>
    <property type="project" value="TreeGrafter"/>
</dbReference>
<dbReference type="PANTHER" id="PTHR10485">
    <property type="entry name" value="MITOCHONDRIAL IMPORT INNER MEMBRANE TRANSLOCASE SUBUNIT TIM-17"/>
    <property type="match status" value="1"/>
</dbReference>
<dbReference type="GO" id="GO:0008320">
    <property type="term" value="F:protein transmembrane transporter activity"/>
    <property type="evidence" value="ECO:0007669"/>
    <property type="project" value="TreeGrafter"/>
</dbReference>
<dbReference type="Proteomes" id="UP001344447">
    <property type="component" value="Unassembled WGS sequence"/>
</dbReference>
<evidence type="ECO:0000256" key="10">
    <source>
        <dbReference type="ARBA" id="ARBA00023136"/>
    </source>
</evidence>
<feature type="transmembrane region" description="Helical" evidence="12">
    <location>
        <begin position="105"/>
        <end position="123"/>
    </location>
</feature>
<gene>
    <name evidence="13" type="ORF">RB653_008215</name>
</gene>
<dbReference type="PANTHER" id="PTHR10485:SF0">
    <property type="entry name" value="AT05822P-RELATED"/>
    <property type="match status" value="1"/>
</dbReference>
<evidence type="ECO:0000256" key="1">
    <source>
        <dbReference type="ARBA" id="ARBA00004448"/>
    </source>
</evidence>
<protein>
    <recommendedName>
        <fullName evidence="15">Mitochondrial import inner membrane translocase subunit TIM17</fullName>
    </recommendedName>
</protein>
<comment type="similarity">
    <text evidence="2">Belongs to the Tim17/Tim22/Tim23 family.</text>
</comment>
<evidence type="ECO:0000256" key="3">
    <source>
        <dbReference type="ARBA" id="ARBA00022448"/>
    </source>
</evidence>
<sequence length="181" mass="20470">MEAPCPDKIWQDAGGAFAIGYVLMGVINIGVGIKRGPPRKRVLYTYALLRKRSPKFGGNFAIWGSLFSGFDCTLSYIRKTEDTVNPIAAGALTGGILAARSGWRHSVQAAAFGGIFIGIIEAFQHMMQKKMQQQQEEANQHHIEERKRYDEERKQRELERKKLNDNKSTKKNKNENDNELD</sequence>
<keyword evidence="8" id="KW-0811">Translocation</keyword>
<feature type="transmembrane region" description="Helical" evidence="12">
    <location>
        <begin position="16"/>
        <end position="35"/>
    </location>
</feature>
<feature type="region of interest" description="Disordered" evidence="11">
    <location>
        <begin position="131"/>
        <end position="181"/>
    </location>
</feature>
<evidence type="ECO:0000256" key="2">
    <source>
        <dbReference type="ARBA" id="ARBA00008444"/>
    </source>
</evidence>
<evidence type="ECO:0008006" key="15">
    <source>
        <dbReference type="Google" id="ProtNLM"/>
    </source>
</evidence>
<proteinExistence type="inferred from homology"/>
<dbReference type="Pfam" id="PF02466">
    <property type="entry name" value="Tim17"/>
    <property type="match status" value="1"/>
</dbReference>
<keyword evidence="3" id="KW-0813">Transport</keyword>
<evidence type="ECO:0000256" key="11">
    <source>
        <dbReference type="SAM" id="MobiDB-lite"/>
    </source>
</evidence>
<evidence type="ECO:0000256" key="6">
    <source>
        <dbReference type="ARBA" id="ARBA00022927"/>
    </source>
</evidence>
<keyword evidence="7 12" id="KW-1133">Transmembrane helix</keyword>
<evidence type="ECO:0000256" key="5">
    <source>
        <dbReference type="ARBA" id="ARBA00022792"/>
    </source>
</evidence>
<keyword evidence="4 12" id="KW-0812">Transmembrane</keyword>
<evidence type="ECO:0000256" key="12">
    <source>
        <dbReference type="SAM" id="Phobius"/>
    </source>
</evidence>
<keyword evidence="9" id="KW-0496">Mitochondrion</keyword>
<dbReference type="EMBL" id="JAVFKY010000003">
    <property type="protein sequence ID" value="KAK5578543.1"/>
    <property type="molecule type" value="Genomic_DNA"/>
</dbReference>
<comment type="caution">
    <text evidence="13">The sequence shown here is derived from an EMBL/GenBank/DDBJ whole genome shotgun (WGS) entry which is preliminary data.</text>
</comment>
<evidence type="ECO:0000256" key="8">
    <source>
        <dbReference type="ARBA" id="ARBA00023010"/>
    </source>
</evidence>
<reference evidence="13 14" key="1">
    <citation type="submission" date="2023-11" db="EMBL/GenBank/DDBJ databases">
        <title>Dfirmibasis_genome.</title>
        <authorList>
            <person name="Edelbroek B."/>
            <person name="Kjellin J."/>
            <person name="Jerlstrom-Hultqvist J."/>
            <person name="Soderbom F."/>
        </authorList>
    </citation>
    <scope>NUCLEOTIDE SEQUENCE [LARGE SCALE GENOMIC DNA]</scope>
    <source>
        <strain evidence="13 14">TNS-C-14</strain>
    </source>
</reference>
<feature type="compositionally biased region" description="Basic and acidic residues" evidence="11">
    <location>
        <begin position="138"/>
        <end position="181"/>
    </location>
</feature>
<evidence type="ECO:0000256" key="7">
    <source>
        <dbReference type="ARBA" id="ARBA00022989"/>
    </source>
</evidence>
<keyword evidence="10 12" id="KW-0472">Membrane</keyword>
<accession>A0AAN7TZQ7</accession>